<dbReference type="EMBL" id="CP043494">
    <property type="protein sequence ID" value="WNG47966.1"/>
    <property type="molecule type" value="Genomic_DNA"/>
</dbReference>
<evidence type="ECO:0000313" key="2">
    <source>
        <dbReference type="Proteomes" id="UP001611383"/>
    </source>
</evidence>
<protein>
    <submittedName>
        <fullName evidence="1">Uncharacterized protein</fullName>
    </submittedName>
</protein>
<gene>
    <name evidence="1" type="ORF">F0U60_30355</name>
</gene>
<organism evidence="1 2">
    <name type="scientific">Archangium minus</name>
    <dbReference type="NCBI Taxonomy" id="83450"/>
    <lineage>
        <taxon>Bacteria</taxon>
        <taxon>Pseudomonadati</taxon>
        <taxon>Myxococcota</taxon>
        <taxon>Myxococcia</taxon>
        <taxon>Myxococcales</taxon>
        <taxon>Cystobacterineae</taxon>
        <taxon>Archangiaceae</taxon>
        <taxon>Archangium</taxon>
    </lineage>
</organism>
<proteinExistence type="predicted"/>
<sequence length="210" mass="23903">MASAKDKCFEDAVNAYQKLREQAGSPLDIKVTHQTPWVRDLSVPNSRWGPVKYSFKEWFHIYGYAKNKFGFGKTQVRYPDVTVEMKDGSHLVLDNKFTNRSGNPDGWRRGVNANSKTTQRQDYMDINRQQGHNIGEPSLDKKKCKCDEREKKQQLQPQTVPAYQNQPYFMPYPNDPSQALRAGKGLIDAGRGLGSRLPPIRIPPLVPAIP</sequence>
<reference evidence="1 2" key="1">
    <citation type="submission" date="2019-08" db="EMBL/GenBank/DDBJ databases">
        <title>Archangium and Cystobacter genomes.</title>
        <authorList>
            <person name="Chen I.-C.K."/>
            <person name="Wielgoss S."/>
        </authorList>
    </citation>
    <scope>NUCLEOTIDE SEQUENCE [LARGE SCALE GENOMIC DNA]</scope>
    <source>
        <strain evidence="1 2">Cbm 6</strain>
    </source>
</reference>
<dbReference type="RefSeq" id="WP_395804891.1">
    <property type="nucleotide sequence ID" value="NZ_CP043494.1"/>
</dbReference>
<name>A0ABY9WXT5_9BACT</name>
<keyword evidence="2" id="KW-1185">Reference proteome</keyword>
<dbReference type="Proteomes" id="UP001611383">
    <property type="component" value="Chromosome"/>
</dbReference>
<accession>A0ABY9WXT5</accession>
<evidence type="ECO:0000313" key="1">
    <source>
        <dbReference type="EMBL" id="WNG47966.1"/>
    </source>
</evidence>